<evidence type="ECO:0000256" key="3">
    <source>
        <dbReference type="ARBA" id="ARBA00023015"/>
    </source>
</evidence>
<dbReference type="AlphaFoldDB" id="A0A7R9CTT6"/>
<evidence type="ECO:0000259" key="6">
    <source>
        <dbReference type="SMART" id="SM00717"/>
    </source>
</evidence>
<sequence length="247" mass="27170">MAENAKRVPLSEEERLYLLEQIKKYPIVQNKKTDVGTIAAKKRAWEEIMRIFNANGNFLNRSIVQLRKYWENAKARRKKGLGEQTRDLLGTGSGPYNPLQSAYPKVEMVATDLNYHVGYQWDGDPVVMEEAAAKGKISISEPDGSTFTGTSRLEYINTAGVLITEETPVVLEIPTSSSASLPLSATTPLSHISGNYPCNIKSPSTPALPVTTIPLPPTNITLLPTTTIPFSPTNIFFIPTFTPTDTT</sequence>
<dbReference type="InterPro" id="IPR028002">
    <property type="entry name" value="Myb_DNA-bind_5"/>
</dbReference>
<evidence type="ECO:0000256" key="4">
    <source>
        <dbReference type="ARBA" id="ARBA00023163"/>
    </source>
</evidence>
<dbReference type="InterPro" id="IPR001005">
    <property type="entry name" value="SANT/Myb"/>
</dbReference>
<dbReference type="SMART" id="SM00717">
    <property type="entry name" value="SANT"/>
    <property type="match status" value="1"/>
</dbReference>
<evidence type="ECO:0000256" key="1">
    <source>
        <dbReference type="ARBA" id="ARBA00011764"/>
    </source>
</evidence>
<dbReference type="PANTHER" id="PTHR21411:SF0">
    <property type="entry name" value="REGULATORY PROTEIN ZESTE"/>
    <property type="match status" value="1"/>
</dbReference>
<accession>A0A7R9CTT6</accession>
<keyword evidence="4" id="KW-0804">Transcription</keyword>
<protein>
    <recommendedName>
        <fullName evidence="2">Regulatory protein zeste</fullName>
    </recommendedName>
</protein>
<gene>
    <name evidence="7" type="ORF">TPSB3V08_LOCUS3296</name>
</gene>
<evidence type="ECO:0000256" key="5">
    <source>
        <dbReference type="ARBA" id="ARBA00025466"/>
    </source>
</evidence>
<proteinExistence type="predicted"/>
<evidence type="ECO:0000313" key="7">
    <source>
        <dbReference type="EMBL" id="CAD7401866.1"/>
    </source>
</evidence>
<keyword evidence="3" id="KW-0805">Transcription regulation</keyword>
<organism evidence="7">
    <name type="scientific">Timema poppense</name>
    <name type="common">Walking stick</name>
    <dbReference type="NCBI Taxonomy" id="170557"/>
    <lineage>
        <taxon>Eukaryota</taxon>
        <taxon>Metazoa</taxon>
        <taxon>Ecdysozoa</taxon>
        <taxon>Arthropoda</taxon>
        <taxon>Hexapoda</taxon>
        <taxon>Insecta</taxon>
        <taxon>Pterygota</taxon>
        <taxon>Neoptera</taxon>
        <taxon>Polyneoptera</taxon>
        <taxon>Phasmatodea</taxon>
        <taxon>Timematodea</taxon>
        <taxon>Timematoidea</taxon>
        <taxon>Timematidae</taxon>
        <taxon>Timema</taxon>
    </lineage>
</organism>
<comment type="function">
    <text evidence="5">Involved in transvection phenomena (= synapsis-dependent gene expression), where the synaptic pairing of chromosomes carrying genes with which zeste interacts influences the expression of these genes. Zeste binds to DNA and stimulates transcription from a nearby promoter.</text>
</comment>
<dbReference type="PANTHER" id="PTHR21411">
    <property type="entry name" value="APONTIC"/>
    <property type="match status" value="1"/>
</dbReference>
<comment type="subunit">
    <text evidence="1">Self-associates forming complexes of several hundred monomers.</text>
</comment>
<dbReference type="EMBL" id="OD001436">
    <property type="protein sequence ID" value="CAD7401866.1"/>
    <property type="molecule type" value="Genomic_DNA"/>
</dbReference>
<dbReference type="Pfam" id="PF13873">
    <property type="entry name" value="Myb_DNA-bind_5"/>
    <property type="match status" value="1"/>
</dbReference>
<reference evidence="7" key="1">
    <citation type="submission" date="2020-11" db="EMBL/GenBank/DDBJ databases">
        <authorList>
            <person name="Tran Van P."/>
        </authorList>
    </citation>
    <scope>NUCLEOTIDE SEQUENCE</scope>
</reference>
<evidence type="ECO:0000256" key="2">
    <source>
        <dbReference type="ARBA" id="ARBA00016807"/>
    </source>
</evidence>
<feature type="domain" description="Myb-like" evidence="6">
    <location>
        <begin position="6"/>
        <end position="76"/>
    </location>
</feature>
<name>A0A7R9CTT6_TIMPO</name>